<evidence type="ECO:0000256" key="4">
    <source>
        <dbReference type="ARBA" id="ARBA00023163"/>
    </source>
</evidence>
<dbReference type="Proteomes" id="UP000307943">
    <property type="component" value="Unassembled WGS sequence"/>
</dbReference>
<keyword evidence="3" id="KW-0010">Activator</keyword>
<reference evidence="6 7" key="1">
    <citation type="submission" date="2019-05" db="EMBL/GenBank/DDBJ databases">
        <title>We sequenced the genome of Paenibacillus hemerocallicola KCTC 33185 for further insight into its adaptation and study the phylogeny of Paenibacillus.</title>
        <authorList>
            <person name="Narsing Rao M.P."/>
        </authorList>
    </citation>
    <scope>NUCLEOTIDE SEQUENCE [LARGE SCALE GENOMIC DNA]</scope>
    <source>
        <strain evidence="6 7">KCTC 33185</strain>
    </source>
</reference>
<dbReference type="OrthoDB" id="9814833at2"/>
<organism evidence="6 7">
    <name type="scientific">Paenibacillus hemerocallicola</name>
    <dbReference type="NCBI Taxonomy" id="1172614"/>
    <lineage>
        <taxon>Bacteria</taxon>
        <taxon>Bacillati</taxon>
        <taxon>Bacillota</taxon>
        <taxon>Bacilli</taxon>
        <taxon>Bacillales</taxon>
        <taxon>Paenibacillaceae</taxon>
        <taxon>Paenibacillus</taxon>
    </lineage>
</organism>
<dbReference type="CDD" id="cd01106">
    <property type="entry name" value="HTH_TipAL-Mta"/>
    <property type="match status" value="1"/>
</dbReference>
<dbReference type="InterPro" id="IPR000551">
    <property type="entry name" value="MerR-type_HTH_dom"/>
</dbReference>
<gene>
    <name evidence="6" type="ORF">FE784_29105</name>
</gene>
<feature type="domain" description="HTH merR-type" evidence="5">
    <location>
        <begin position="12"/>
        <end position="81"/>
    </location>
</feature>
<dbReference type="InterPro" id="IPR036244">
    <property type="entry name" value="TipA-like_antibiotic-bd"/>
</dbReference>
<dbReference type="Gene3D" id="1.10.1660.10">
    <property type="match status" value="1"/>
</dbReference>
<dbReference type="EMBL" id="VDCQ01000054">
    <property type="protein sequence ID" value="TNJ62705.1"/>
    <property type="molecule type" value="Genomic_DNA"/>
</dbReference>
<keyword evidence="4" id="KW-0804">Transcription</keyword>
<sequence length="260" mass="29870">MRCEAEVKAKLRYTVKEVSELTNVTIKALHHYHKIGLLAPSEVSEAGYRLYGMKELERLQHILFYRELDVPLGRIKEILETEPDRLAVLTEQRELLAQRGQRLERLIRTIDESIRTAEKGETMDRNDMFKGFADEAQWREAMSGQNEYVKETYGYDLLNDKTIDPVAMNETAAEAKRFMDGMAQALRDGARFDDERVLSLISGHVQFVDRAVHATSPSDFAAQTRFFMDDDFHRSMLEGQQTGLAYFICFAAESFAARPT</sequence>
<evidence type="ECO:0000256" key="1">
    <source>
        <dbReference type="ARBA" id="ARBA00023015"/>
    </source>
</evidence>
<evidence type="ECO:0000313" key="7">
    <source>
        <dbReference type="Proteomes" id="UP000307943"/>
    </source>
</evidence>
<dbReference type="PANTHER" id="PTHR30204:SF90">
    <property type="entry name" value="HTH-TYPE TRANSCRIPTIONAL ACTIVATOR MTA"/>
    <property type="match status" value="1"/>
</dbReference>
<dbReference type="Pfam" id="PF07739">
    <property type="entry name" value="TipAS"/>
    <property type="match status" value="1"/>
</dbReference>
<dbReference type="SUPFAM" id="SSF46955">
    <property type="entry name" value="Putative DNA-binding domain"/>
    <property type="match status" value="1"/>
</dbReference>
<dbReference type="InterPro" id="IPR012925">
    <property type="entry name" value="TipAS_dom"/>
</dbReference>
<dbReference type="AlphaFoldDB" id="A0A5C4T1L5"/>
<evidence type="ECO:0000256" key="3">
    <source>
        <dbReference type="ARBA" id="ARBA00023159"/>
    </source>
</evidence>
<comment type="caution">
    <text evidence="6">The sequence shown here is derived from an EMBL/GenBank/DDBJ whole genome shotgun (WGS) entry which is preliminary data.</text>
</comment>
<dbReference type="GO" id="GO:0003700">
    <property type="term" value="F:DNA-binding transcription factor activity"/>
    <property type="evidence" value="ECO:0007669"/>
    <property type="project" value="InterPro"/>
</dbReference>
<keyword evidence="2" id="KW-0238">DNA-binding</keyword>
<protein>
    <submittedName>
        <fullName evidence="6">MerR family transcriptional regulator</fullName>
    </submittedName>
</protein>
<dbReference type="SMART" id="SM00422">
    <property type="entry name" value="HTH_MERR"/>
    <property type="match status" value="1"/>
</dbReference>
<dbReference type="InterPro" id="IPR009061">
    <property type="entry name" value="DNA-bd_dom_put_sf"/>
</dbReference>
<evidence type="ECO:0000256" key="2">
    <source>
        <dbReference type="ARBA" id="ARBA00023125"/>
    </source>
</evidence>
<keyword evidence="7" id="KW-1185">Reference proteome</keyword>
<dbReference type="SUPFAM" id="SSF89082">
    <property type="entry name" value="Antibiotic binding domain of TipA-like multidrug resistance regulators"/>
    <property type="match status" value="1"/>
</dbReference>
<accession>A0A5C4T1L5</accession>
<keyword evidence="1" id="KW-0805">Transcription regulation</keyword>
<dbReference type="PROSITE" id="PS50937">
    <property type="entry name" value="HTH_MERR_2"/>
    <property type="match status" value="1"/>
</dbReference>
<dbReference type="Pfam" id="PF13411">
    <property type="entry name" value="MerR_1"/>
    <property type="match status" value="1"/>
</dbReference>
<name>A0A5C4T1L5_9BACL</name>
<proteinExistence type="predicted"/>
<dbReference type="InterPro" id="IPR047057">
    <property type="entry name" value="MerR_fam"/>
</dbReference>
<dbReference type="GO" id="GO:0003677">
    <property type="term" value="F:DNA binding"/>
    <property type="evidence" value="ECO:0007669"/>
    <property type="project" value="UniProtKB-KW"/>
</dbReference>
<evidence type="ECO:0000313" key="6">
    <source>
        <dbReference type="EMBL" id="TNJ62705.1"/>
    </source>
</evidence>
<evidence type="ECO:0000259" key="5">
    <source>
        <dbReference type="PROSITE" id="PS50937"/>
    </source>
</evidence>
<dbReference type="PANTHER" id="PTHR30204">
    <property type="entry name" value="REDOX-CYCLING DRUG-SENSING TRANSCRIPTIONAL ACTIVATOR SOXR"/>
    <property type="match status" value="1"/>
</dbReference>